<dbReference type="Gene3D" id="2.160.20.10">
    <property type="entry name" value="Single-stranded right-handed beta-helix, Pectin lyase-like"/>
    <property type="match status" value="2"/>
</dbReference>
<dbReference type="eggNOG" id="COG3210">
    <property type="taxonomic scope" value="Bacteria"/>
</dbReference>
<dbReference type="RefSeq" id="WP_015212969.1">
    <property type="nucleotide sequence ID" value="NC_019771.1"/>
</dbReference>
<dbReference type="HOGENOM" id="CLU_001325_0_0_3"/>
<dbReference type="OrthoDB" id="502809at2"/>
<dbReference type="InterPro" id="IPR012334">
    <property type="entry name" value="Pectin_lyas_fold"/>
</dbReference>
<protein>
    <submittedName>
        <fullName evidence="2">Filamentous hemagglutinin family outer membrane protein</fullName>
    </submittedName>
</protein>
<evidence type="ECO:0000259" key="1">
    <source>
        <dbReference type="SMART" id="SM00912"/>
    </source>
</evidence>
<dbReference type="STRING" id="272123.Anacy_0730"/>
<dbReference type="Pfam" id="PF05860">
    <property type="entry name" value="TPS"/>
    <property type="match status" value="1"/>
</dbReference>
<dbReference type="PATRIC" id="fig|272123.3.peg.800"/>
<evidence type="ECO:0000313" key="3">
    <source>
        <dbReference type="Proteomes" id="UP000010474"/>
    </source>
</evidence>
<dbReference type="InterPro" id="IPR011050">
    <property type="entry name" value="Pectin_lyase_fold/virulence"/>
</dbReference>
<dbReference type="Proteomes" id="UP000010474">
    <property type="component" value="Chromosome"/>
</dbReference>
<dbReference type="NCBIfam" id="TIGR01901">
    <property type="entry name" value="adhes_NPXG"/>
    <property type="match status" value="1"/>
</dbReference>
<dbReference type="AlphaFoldDB" id="K9ZAW3"/>
<proteinExistence type="predicted"/>
<dbReference type="EMBL" id="CP003659">
    <property type="protein sequence ID" value="AFZ56316.1"/>
    <property type="molecule type" value="Genomic_DNA"/>
</dbReference>
<feature type="domain" description="Filamentous haemagglutinin FhaB/tRNA nuclease CdiA-like TPS" evidence="1">
    <location>
        <begin position="37"/>
        <end position="153"/>
    </location>
</feature>
<sequence>MKNLRRYSIWSLKKILSIFTTGLFFSSMVSPVIAEVISDGTTNTIVNLNGNNFNILNGIKKGNNLFHSFTNFSVPIGGSAIFDLVNTPDITTIFSRVTGGNISHIDGLIQTLNGNNPASLFLMNPNGIVFGQNASLNIGGSFVGTTANSIKFSDGVEFSADNAFIMPLLTMSVPVGLQMGSNPGAITISGTGHKFTSFGAAINGTISTEKLSVEQGKTLALVGGDITLDGAVLTAEQGRIELGSLNGREFVNLQLLEQGLTLNYAQVSNLGNIHLSKKSLLDTSGSPSGHIQLQAKKISIAEGSLVLTQNKGSHAGGMLNVNATELLEISGYLPTVGIRTSLLSEALGTGTSGDIRVSTKRLVIKDGAGIDNNTYGQGNSGSININASESIQVKDYDPANAFSTISSTTSSTGVGGNVTVSTPDLLVVNGAVVGSITTGNGAGGNLVINADHIQVSGNNTPGVTALSTASLVAGNAGNLTINTNKLIVDNSGAVTSSSVGQGNAGDIKINALESIEITGNLPKAENPSQIRSVVKSPSAFAQSFFNIPATPQGDGGNIYINTPSLKINNQASVTVTNHGIGDSGTININAGYVLLDRNAGITASTNSGEGGNISLKLENFLLMRNNSLIDTEAKGLGNGGNITINSPIIVGLENSDIVANAVQGNGGNINITTQGVFGLKYRNELTSENDITASSQFGVNGTVQINNFGVDPSSGLVELPENVTDSSQQIVTGCSHDTGSSFVATGRGGIPQNPTQDVRNNPTWSDIRDIFAYHGNIASAQIPQSPKTLISATSWHRNTQGKIELIADQSPIQVQQLLTCAAVPKS</sequence>
<name>K9ZAW3_ANACC</name>
<dbReference type="SMART" id="SM00912">
    <property type="entry name" value="Haemagg_act"/>
    <property type="match status" value="1"/>
</dbReference>
<dbReference type="KEGG" id="acy:Anacy_0730"/>
<dbReference type="SUPFAM" id="SSF51126">
    <property type="entry name" value="Pectin lyase-like"/>
    <property type="match status" value="2"/>
</dbReference>
<accession>K9ZAW3</accession>
<organism evidence="2 3">
    <name type="scientific">Anabaena cylindrica (strain ATCC 27899 / PCC 7122)</name>
    <dbReference type="NCBI Taxonomy" id="272123"/>
    <lineage>
        <taxon>Bacteria</taxon>
        <taxon>Bacillati</taxon>
        <taxon>Cyanobacteriota</taxon>
        <taxon>Cyanophyceae</taxon>
        <taxon>Nostocales</taxon>
        <taxon>Nostocaceae</taxon>
        <taxon>Anabaena</taxon>
    </lineage>
</organism>
<dbReference type="InterPro" id="IPR008638">
    <property type="entry name" value="FhaB/CdiA-like_TPS"/>
</dbReference>
<gene>
    <name evidence="2" type="ordered locus">Anacy_0730</name>
</gene>
<keyword evidence="3" id="KW-1185">Reference proteome</keyword>
<evidence type="ECO:0000313" key="2">
    <source>
        <dbReference type="EMBL" id="AFZ56316.1"/>
    </source>
</evidence>
<reference evidence="3" key="1">
    <citation type="journal article" date="2013" name="Proc. Natl. Acad. Sci. U.S.A.">
        <title>Improving the coverage of the cyanobacterial phylum using diversity-driven genome sequencing.</title>
        <authorList>
            <person name="Shih P.M."/>
            <person name="Wu D."/>
            <person name="Latifi A."/>
            <person name="Axen S.D."/>
            <person name="Fewer D.P."/>
            <person name="Talla E."/>
            <person name="Calteau A."/>
            <person name="Cai F."/>
            <person name="Tandeau de Marsac N."/>
            <person name="Rippka R."/>
            <person name="Herdman M."/>
            <person name="Sivonen K."/>
            <person name="Coursin T."/>
            <person name="Laurent T."/>
            <person name="Goodwin L."/>
            <person name="Nolan M."/>
            <person name="Davenport K.W."/>
            <person name="Han C.S."/>
            <person name="Rubin E.M."/>
            <person name="Eisen J.A."/>
            <person name="Woyke T."/>
            <person name="Gugger M."/>
            <person name="Kerfeld C.A."/>
        </authorList>
    </citation>
    <scope>NUCLEOTIDE SEQUENCE [LARGE SCALE GENOMIC DNA]</scope>
    <source>
        <strain evidence="3">ATCC 27899 / PCC 7122</strain>
    </source>
</reference>